<dbReference type="InterPro" id="IPR029753">
    <property type="entry name" value="D-isomer_DH_CS"/>
</dbReference>
<keyword evidence="4" id="KW-0520">NAD</keyword>
<comment type="caution">
    <text evidence="8">The sequence shown here is derived from an EMBL/GenBank/DDBJ whole genome shotgun (WGS) entry which is preliminary data.</text>
</comment>
<dbReference type="AlphaFoldDB" id="A0A9P9A6L2"/>
<protein>
    <submittedName>
        <fullName evidence="8">D-3-phosphoglycerate dehydrogenase</fullName>
    </submittedName>
</protein>
<evidence type="ECO:0000259" key="6">
    <source>
        <dbReference type="Pfam" id="PF00389"/>
    </source>
</evidence>
<dbReference type="CDD" id="cd12169">
    <property type="entry name" value="PGDH_like_1"/>
    <property type="match status" value="1"/>
</dbReference>
<sequence>MSDTQDAPPPKTPGPGPYKVAVLDDYQGVSVPHFDALDARFNTTTFRDTLLPWGHPDTPTSAREALVRRLEPFDAICTMRERTPFPRALIERLPNLRLLLTSGLRNNSLDLAAFRDAGIPVAGTADKSTGTQVGTNSTTEHCVSLILGVARNIARDDAAVKAGGWQTGLATGLTGKTLGVLGLGRLGLATARIMHIAFGMSVIAWSQNLTQEAADKSAASAGLPVEGPDGTKTFRVVSREELFSQADILSVHLVLSDRSRGLVGANDLGRMKKSSFLVNTSRGPLVDEKALLDALNRGVIAGAAIDVFDVEPLPADSPWRTTAWGEDGRSRVLLTPHMGYVEGNTLNAWYAQQADNLKRWADGEVIINKLA</sequence>
<dbReference type="PROSITE" id="PS00671">
    <property type="entry name" value="D_2_HYDROXYACID_DH_3"/>
    <property type="match status" value="1"/>
</dbReference>
<dbReference type="EMBL" id="JAGSXJ010000018">
    <property type="protein sequence ID" value="KAH6682194.1"/>
    <property type="molecule type" value="Genomic_DNA"/>
</dbReference>
<dbReference type="InterPro" id="IPR036291">
    <property type="entry name" value="NAD(P)-bd_dom_sf"/>
</dbReference>
<dbReference type="Pfam" id="PF00389">
    <property type="entry name" value="2-Hacid_dh"/>
    <property type="match status" value="1"/>
</dbReference>
<dbReference type="InterPro" id="IPR006139">
    <property type="entry name" value="D-isomer_2_OHA_DH_cat_dom"/>
</dbReference>
<evidence type="ECO:0000256" key="5">
    <source>
        <dbReference type="RuleBase" id="RU003719"/>
    </source>
</evidence>
<evidence type="ECO:0000259" key="7">
    <source>
        <dbReference type="Pfam" id="PF02826"/>
    </source>
</evidence>
<evidence type="ECO:0000256" key="3">
    <source>
        <dbReference type="ARBA" id="ARBA00023002"/>
    </source>
</evidence>
<evidence type="ECO:0000256" key="2">
    <source>
        <dbReference type="ARBA" id="ARBA00022605"/>
    </source>
</evidence>
<keyword evidence="2" id="KW-0028">Amino-acid biosynthesis</keyword>
<dbReference type="Pfam" id="PF02826">
    <property type="entry name" value="2-Hacid_dh_C"/>
    <property type="match status" value="1"/>
</dbReference>
<evidence type="ECO:0000313" key="8">
    <source>
        <dbReference type="EMBL" id="KAH6682194.1"/>
    </source>
</evidence>
<dbReference type="InterPro" id="IPR006140">
    <property type="entry name" value="D-isomer_DH_NAD-bd"/>
</dbReference>
<evidence type="ECO:0000256" key="1">
    <source>
        <dbReference type="ARBA" id="ARBA00005854"/>
    </source>
</evidence>
<feature type="domain" description="D-isomer specific 2-hydroxyacid dehydrogenase catalytic" evidence="6">
    <location>
        <begin position="60"/>
        <end position="368"/>
    </location>
</feature>
<keyword evidence="9" id="KW-1185">Reference proteome</keyword>
<proteinExistence type="inferred from homology"/>
<dbReference type="PROSITE" id="PS00065">
    <property type="entry name" value="D_2_HYDROXYACID_DH_1"/>
    <property type="match status" value="1"/>
</dbReference>
<dbReference type="Gene3D" id="3.40.50.720">
    <property type="entry name" value="NAD(P)-binding Rossmann-like Domain"/>
    <property type="match status" value="2"/>
</dbReference>
<dbReference type="GO" id="GO:0008652">
    <property type="term" value="P:amino acid biosynthetic process"/>
    <property type="evidence" value="ECO:0007669"/>
    <property type="project" value="UniProtKB-KW"/>
</dbReference>
<name>A0A9P9A6L2_9PEZI</name>
<reference evidence="8" key="1">
    <citation type="journal article" date="2021" name="Nat. Commun.">
        <title>Genetic determinants of endophytism in the Arabidopsis root mycobiome.</title>
        <authorList>
            <person name="Mesny F."/>
            <person name="Miyauchi S."/>
            <person name="Thiergart T."/>
            <person name="Pickel B."/>
            <person name="Atanasova L."/>
            <person name="Karlsson M."/>
            <person name="Huettel B."/>
            <person name="Barry K.W."/>
            <person name="Haridas S."/>
            <person name="Chen C."/>
            <person name="Bauer D."/>
            <person name="Andreopoulos W."/>
            <person name="Pangilinan J."/>
            <person name="LaButti K."/>
            <person name="Riley R."/>
            <person name="Lipzen A."/>
            <person name="Clum A."/>
            <person name="Drula E."/>
            <person name="Henrissat B."/>
            <person name="Kohler A."/>
            <person name="Grigoriev I.V."/>
            <person name="Martin F.M."/>
            <person name="Hacquard S."/>
        </authorList>
    </citation>
    <scope>NUCLEOTIDE SEQUENCE</scope>
    <source>
        <strain evidence="8">MPI-SDFR-AT-0117</strain>
    </source>
</reference>
<dbReference type="OrthoDB" id="298012at2759"/>
<comment type="similarity">
    <text evidence="1 5">Belongs to the D-isomer specific 2-hydroxyacid dehydrogenase family.</text>
</comment>
<evidence type="ECO:0000313" key="9">
    <source>
        <dbReference type="Proteomes" id="UP000770015"/>
    </source>
</evidence>
<evidence type="ECO:0000256" key="4">
    <source>
        <dbReference type="ARBA" id="ARBA00023027"/>
    </source>
</evidence>
<dbReference type="PANTHER" id="PTHR42789">
    <property type="entry name" value="D-ISOMER SPECIFIC 2-HYDROXYACID DEHYDROGENASE FAMILY PROTEIN (AFU_ORTHOLOGUE AFUA_6G10090)"/>
    <property type="match status" value="1"/>
</dbReference>
<keyword evidence="3 5" id="KW-0560">Oxidoreductase</keyword>
<feature type="domain" description="D-isomer specific 2-hydroxyacid dehydrogenase NAD-binding" evidence="7">
    <location>
        <begin position="144"/>
        <end position="339"/>
    </location>
</feature>
<dbReference type="PANTHER" id="PTHR42789:SF1">
    <property type="entry name" value="D-ISOMER SPECIFIC 2-HYDROXYACID DEHYDROGENASE FAMILY PROTEIN (AFU_ORTHOLOGUE AFUA_6G10090)"/>
    <property type="match status" value="1"/>
</dbReference>
<dbReference type="GO" id="GO:0051287">
    <property type="term" value="F:NAD binding"/>
    <property type="evidence" value="ECO:0007669"/>
    <property type="project" value="InterPro"/>
</dbReference>
<dbReference type="InterPro" id="IPR029752">
    <property type="entry name" value="D-isomer_DH_CS1"/>
</dbReference>
<dbReference type="InterPro" id="IPR050857">
    <property type="entry name" value="D-2-hydroxyacid_DH"/>
</dbReference>
<gene>
    <name evidence="8" type="ORF">F5X68DRAFT_24390</name>
</gene>
<dbReference type="Proteomes" id="UP000770015">
    <property type="component" value="Unassembled WGS sequence"/>
</dbReference>
<organism evidence="8 9">
    <name type="scientific">Plectosphaerella plurivora</name>
    <dbReference type="NCBI Taxonomy" id="936078"/>
    <lineage>
        <taxon>Eukaryota</taxon>
        <taxon>Fungi</taxon>
        <taxon>Dikarya</taxon>
        <taxon>Ascomycota</taxon>
        <taxon>Pezizomycotina</taxon>
        <taxon>Sordariomycetes</taxon>
        <taxon>Hypocreomycetidae</taxon>
        <taxon>Glomerellales</taxon>
        <taxon>Plectosphaerellaceae</taxon>
        <taxon>Plectosphaerella</taxon>
    </lineage>
</organism>
<dbReference type="GO" id="GO:0016616">
    <property type="term" value="F:oxidoreductase activity, acting on the CH-OH group of donors, NAD or NADP as acceptor"/>
    <property type="evidence" value="ECO:0007669"/>
    <property type="project" value="InterPro"/>
</dbReference>
<dbReference type="SUPFAM" id="SSF51735">
    <property type="entry name" value="NAD(P)-binding Rossmann-fold domains"/>
    <property type="match status" value="1"/>
</dbReference>
<accession>A0A9P9A6L2</accession>
<dbReference type="SUPFAM" id="SSF52283">
    <property type="entry name" value="Formate/glycerate dehydrogenase catalytic domain-like"/>
    <property type="match status" value="1"/>
</dbReference>